<dbReference type="eggNOG" id="COG1257">
    <property type="taxonomic scope" value="Bacteria"/>
</dbReference>
<comment type="similarity">
    <text evidence="1">Belongs to the HMG-CoA reductase family.</text>
</comment>
<dbReference type="Proteomes" id="UP000016895">
    <property type="component" value="Chromosome 1"/>
</dbReference>
<dbReference type="InterPro" id="IPR023074">
    <property type="entry name" value="HMG_CoA_Rdtase_cat_sf"/>
</dbReference>
<evidence type="ECO:0000256" key="4">
    <source>
        <dbReference type="ARBA" id="ARBA00023002"/>
    </source>
</evidence>
<dbReference type="eggNOG" id="COG3173">
    <property type="taxonomic scope" value="Bacteria"/>
</dbReference>
<dbReference type="SUPFAM" id="SSF55035">
    <property type="entry name" value="NAD-binding domain of HMG-CoA reductase"/>
    <property type="match status" value="1"/>
</dbReference>
<dbReference type="InterPro" id="IPR023076">
    <property type="entry name" value="HMG_CoA_Rdtase_CS"/>
</dbReference>
<dbReference type="RefSeq" id="WP_022551890.1">
    <property type="nucleotide sequence ID" value="NC_022528.1"/>
</dbReference>
<dbReference type="InterPro" id="IPR002202">
    <property type="entry name" value="HMG_CoA_Rdtase"/>
</dbReference>
<dbReference type="InterPro" id="IPR009029">
    <property type="entry name" value="HMG_CoA_Rdtase_sub-bd_dom_sf"/>
</dbReference>
<dbReference type="InterPro" id="IPR009023">
    <property type="entry name" value="HMG_CoA_Rdtase_NAD(P)-bd_sf"/>
</dbReference>
<dbReference type="InterPro" id="IPR011009">
    <property type="entry name" value="Kinase-like_dom_sf"/>
</dbReference>
<dbReference type="OrthoDB" id="9794902at2"/>
<name>U4K9Q7_9VIBR</name>
<dbReference type="SUPFAM" id="SSF56112">
    <property type="entry name" value="Protein kinase-like (PK-like)"/>
    <property type="match status" value="1"/>
</dbReference>
<dbReference type="EMBL" id="FO203526">
    <property type="protein sequence ID" value="CCO59450.1"/>
    <property type="molecule type" value="Genomic_DNA"/>
</dbReference>
<dbReference type="EC" id="1.1.1.34" evidence="2"/>
<evidence type="ECO:0000256" key="1">
    <source>
        <dbReference type="ARBA" id="ARBA00007661"/>
    </source>
</evidence>
<dbReference type="PROSITE" id="PS50065">
    <property type="entry name" value="HMG_COA_REDUCTASE_4"/>
    <property type="match status" value="1"/>
</dbReference>
<accession>U4K9Q7</accession>
<dbReference type="PATRIC" id="fig|1260221.3.peg.3288"/>
<keyword evidence="3" id="KW-0521">NADP</keyword>
<dbReference type="Gene3D" id="3.90.1200.10">
    <property type="match status" value="1"/>
</dbReference>
<evidence type="ECO:0000256" key="3">
    <source>
        <dbReference type="ARBA" id="ARBA00022857"/>
    </source>
</evidence>
<dbReference type="CDD" id="cd00643">
    <property type="entry name" value="HMG-CoA_reductase_classI"/>
    <property type="match status" value="1"/>
</dbReference>
<organism evidence="5 6">
    <name type="scientific">Vibrio nigripulchritudo</name>
    <dbReference type="NCBI Taxonomy" id="28173"/>
    <lineage>
        <taxon>Bacteria</taxon>
        <taxon>Pseudomonadati</taxon>
        <taxon>Pseudomonadota</taxon>
        <taxon>Gammaproteobacteria</taxon>
        <taxon>Vibrionales</taxon>
        <taxon>Vibrionaceae</taxon>
        <taxon>Vibrio</taxon>
    </lineage>
</organism>
<dbReference type="PANTHER" id="PTHR10572">
    <property type="entry name" value="3-HYDROXY-3-METHYLGLUTARYL-COENZYME A REDUCTASE"/>
    <property type="match status" value="1"/>
</dbReference>
<dbReference type="Pfam" id="PF00368">
    <property type="entry name" value="HMG-CoA_red"/>
    <property type="match status" value="1"/>
</dbReference>
<evidence type="ECO:0000256" key="2">
    <source>
        <dbReference type="ARBA" id="ARBA00012999"/>
    </source>
</evidence>
<evidence type="ECO:0000313" key="5">
    <source>
        <dbReference type="EMBL" id="CCO59450.1"/>
    </source>
</evidence>
<evidence type="ECO:0000313" key="6">
    <source>
        <dbReference type="Proteomes" id="UP000016895"/>
    </source>
</evidence>
<gene>
    <name evidence="5" type="ORF">VIBNI_A3467</name>
</gene>
<protein>
    <recommendedName>
        <fullName evidence="2">hydroxymethylglutaryl-CoA reductase (NADPH)</fullName>
        <ecNumber evidence="2">1.1.1.34</ecNumber>
    </recommendedName>
</protein>
<keyword evidence="4 5" id="KW-0560">Oxidoreductase</keyword>
<dbReference type="SUPFAM" id="SSF56542">
    <property type="entry name" value="Substrate-binding domain of HMG-CoA reductase"/>
    <property type="match status" value="1"/>
</dbReference>
<dbReference type="KEGG" id="vni:VIBNI_A3467"/>
<dbReference type="AlphaFoldDB" id="U4K9Q7"/>
<dbReference type="PRINTS" id="PR00071">
    <property type="entry name" value="HMGCOARDTASE"/>
</dbReference>
<dbReference type="PROSITE" id="PS00318">
    <property type="entry name" value="HMG_COA_REDUCTASE_2"/>
    <property type="match status" value="1"/>
</dbReference>
<sequence length="803" mass="88234">MPASEKMKRRLPTAPGYAQYKEDAIQSRLDWCEQVSETTLSNVSRSHLDPQTLAGNIENYLGAVHVPIGLAGPVKINGEYINGYVPVPIATTEGCLVSSICRGAKACELGGGIDVHVIAQNMVRAPAFICDDMASAVALQKWVEANHSAIAEKAESVSSVAKLTRIEPQVFGDSLHLRFCYETADAAGQNMTSATTWIACEWIMEQLKQLPHIGVKQYLIEGNMAGDKKVNALSLTRGRGVSVTAHCRIPDSVLKRILRVTSDQLVESWHQGEIGAACAGMVSTNLNFANVVAGIFTATGQDIACVHESSLGTLKARKDGDAIVISVYMPSLVIGTVGGGTGLPTQNECLSLMGCAGKDKVKRLAEIIAATCLCLDLSTGAAIVSNEFVQAHERLGRNRPKPEQTLSAEYFNQVLYPDYAWLEEVRKVELDTNNGVINTLVSNTESVYGIHRLAVDSSATEKMGFETFIAKIKPHSDEIKLLGAQLAHISGDDTLSGLYQAQAKVLGFDNAHRREIALFSHLNALGDTELLALCPQVYGSHADDKSQLYTLLMEDLSHCSHLDTINMPTLWQEKEIKTALRGLAKIHASYFDNLDALEPLVISGCLDKFCADSLLESKTLLNRITEYNHQRYPDLVPESIVARVSAFIDSDSTLLKAMSEFPLCLTHNDFNIRNLALRHTEAGTQLVAYDWELACIQNPQRDVIEFLISVIDQVAGNQSLQEYIEYYRGELQALTGYKYESESFYKVLLGNAIYLFATRFNAYLMTNNVFKLEFIDRLTTNLLSFIDLLEGQQSESQLENLAS</sequence>
<proteinExistence type="inferred from homology"/>
<dbReference type="GO" id="GO:0008299">
    <property type="term" value="P:isoprenoid biosynthetic process"/>
    <property type="evidence" value="ECO:0007669"/>
    <property type="project" value="InterPro"/>
</dbReference>
<dbReference type="InterPro" id="IPR004554">
    <property type="entry name" value="HMG_CoA_Rdtase_eu_arc"/>
</dbReference>
<dbReference type="Pfam" id="PF02958">
    <property type="entry name" value="EcKL"/>
    <property type="match status" value="1"/>
</dbReference>
<dbReference type="Gene3D" id="3.30.70.420">
    <property type="entry name" value="Hydroxymethylglutaryl-CoA reductase, class I/II, NAD/NADP-binding domain"/>
    <property type="match status" value="1"/>
</dbReference>
<dbReference type="InterPro" id="IPR004119">
    <property type="entry name" value="EcKL"/>
</dbReference>
<dbReference type="PANTHER" id="PTHR10572:SF24">
    <property type="entry name" value="3-HYDROXY-3-METHYLGLUTARYL-COENZYME A REDUCTASE"/>
    <property type="match status" value="1"/>
</dbReference>
<dbReference type="Gene3D" id="3.90.770.10">
    <property type="entry name" value="3-hydroxy-3-methylglutaryl-coenzyme A Reductase, Chain A, domain 2"/>
    <property type="match status" value="1"/>
</dbReference>
<dbReference type="GO" id="GO:0004420">
    <property type="term" value="F:hydroxymethylglutaryl-CoA reductase (NADPH) activity"/>
    <property type="evidence" value="ECO:0007669"/>
    <property type="project" value="UniProtKB-EC"/>
</dbReference>
<keyword evidence="6" id="KW-1185">Reference proteome</keyword>
<dbReference type="STRING" id="28173.VIBNI_A3467"/>
<dbReference type="GO" id="GO:0015936">
    <property type="term" value="P:coenzyme A metabolic process"/>
    <property type="evidence" value="ECO:0007669"/>
    <property type="project" value="InterPro"/>
</dbReference>
<reference evidence="5 6" key="1">
    <citation type="journal article" date="2013" name="ISME J.">
        <title>Comparative genomics of pathogenic lineages of Vibrio nigripulchritudo identifies virulence-associated traits.</title>
        <authorList>
            <person name="Goudenege D."/>
            <person name="Labreuche Y."/>
            <person name="Krin E."/>
            <person name="Ansquer D."/>
            <person name="Mangenot S."/>
            <person name="Calteau A."/>
            <person name="Medigue C."/>
            <person name="Mazel D."/>
            <person name="Polz M.F."/>
            <person name="Le Roux F."/>
        </authorList>
    </citation>
    <scope>NUCLEOTIDE SEQUENCE [LARGE SCALE GENOMIC DNA]</scope>
    <source>
        <strain evidence="6">SnF1</strain>
    </source>
</reference>